<gene>
    <name evidence="1" type="ORF">GCM10017790_59260</name>
</gene>
<evidence type="ECO:0000313" key="1">
    <source>
        <dbReference type="EMBL" id="GHH28436.1"/>
    </source>
</evidence>
<keyword evidence="2" id="KW-1185">Reference proteome</keyword>
<accession>A0ABQ3LZV5</accession>
<comment type="caution">
    <text evidence="1">The sequence shown here is derived from an EMBL/GenBank/DDBJ whole genome shotgun (WGS) entry which is preliminary data.</text>
</comment>
<evidence type="ECO:0000313" key="2">
    <source>
        <dbReference type="Proteomes" id="UP000635387"/>
    </source>
</evidence>
<dbReference type="Proteomes" id="UP000635387">
    <property type="component" value="Unassembled WGS sequence"/>
</dbReference>
<name>A0ABQ3LZV5_9PSEU</name>
<dbReference type="EMBL" id="BNAY01000007">
    <property type="protein sequence ID" value="GHH28436.1"/>
    <property type="molecule type" value="Genomic_DNA"/>
</dbReference>
<sequence length="91" mass="9501">MVIGMATNRVELNRRERAILDAVASGRATLISCCEPDLLVDGGWCDHAAVHRLRELGLIEGVAQVPFGEFTPAVATEAGKAALESNGGLAA</sequence>
<proteinExistence type="predicted"/>
<protein>
    <submittedName>
        <fullName evidence="1">Uncharacterized protein</fullName>
    </submittedName>
</protein>
<organism evidence="1 2">
    <name type="scientific">Amycolatopsis oliviviridis</name>
    <dbReference type="NCBI Taxonomy" id="1471590"/>
    <lineage>
        <taxon>Bacteria</taxon>
        <taxon>Bacillati</taxon>
        <taxon>Actinomycetota</taxon>
        <taxon>Actinomycetes</taxon>
        <taxon>Pseudonocardiales</taxon>
        <taxon>Pseudonocardiaceae</taxon>
        <taxon>Amycolatopsis</taxon>
    </lineage>
</organism>
<reference evidence="2" key="1">
    <citation type="journal article" date="2019" name="Int. J. Syst. Evol. Microbiol.">
        <title>The Global Catalogue of Microorganisms (GCM) 10K type strain sequencing project: providing services to taxonomists for standard genome sequencing and annotation.</title>
        <authorList>
            <consortium name="The Broad Institute Genomics Platform"/>
            <consortium name="The Broad Institute Genome Sequencing Center for Infectious Disease"/>
            <person name="Wu L."/>
            <person name="Ma J."/>
        </authorList>
    </citation>
    <scope>NUCLEOTIDE SEQUENCE [LARGE SCALE GENOMIC DNA]</scope>
    <source>
        <strain evidence="2">CGMCC 4.7683</strain>
    </source>
</reference>